<proteinExistence type="predicted"/>
<dbReference type="AlphaFoldDB" id="A0A0W8E4A9"/>
<dbReference type="SUPFAM" id="SSF82549">
    <property type="entry name" value="DAK1/DegV-like"/>
    <property type="match status" value="1"/>
</dbReference>
<evidence type="ECO:0000313" key="2">
    <source>
        <dbReference type="EMBL" id="KUG03484.1"/>
    </source>
</evidence>
<dbReference type="InterPro" id="IPR050270">
    <property type="entry name" value="DegV_domain_contain"/>
</dbReference>
<comment type="caution">
    <text evidence="2">The sequence shown here is derived from an EMBL/GenBank/DDBJ whole genome shotgun (WGS) entry which is preliminary data.</text>
</comment>
<dbReference type="PROSITE" id="PS51482">
    <property type="entry name" value="DEGV"/>
    <property type="match status" value="1"/>
</dbReference>
<organism evidence="2">
    <name type="scientific">hydrocarbon metagenome</name>
    <dbReference type="NCBI Taxonomy" id="938273"/>
    <lineage>
        <taxon>unclassified sequences</taxon>
        <taxon>metagenomes</taxon>
        <taxon>ecological metagenomes</taxon>
    </lineage>
</organism>
<name>A0A0W8E4A9_9ZZZZ</name>
<protein>
    <submittedName>
        <fullName evidence="2">Degv family protein</fullName>
    </submittedName>
</protein>
<dbReference type="Gene3D" id="3.30.1180.10">
    <property type="match status" value="1"/>
</dbReference>
<keyword evidence="1" id="KW-0446">Lipid-binding</keyword>
<dbReference type="InterPro" id="IPR003797">
    <property type="entry name" value="DegV"/>
</dbReference>
<accession>A0A0W8E4A9</accession>
<dbReference type="PANTHER" id="PTHR33434">
    <property type="entry name" value="DEGV DOMAIN-CONTAINING PROTEIN DR_1986-RELATED"/>
    <property type="match status" value="1"/>
</dbReference>
<dbReference type="EMBL" id="LNQE01001879">
    <property type="protein sequence ID" value="KUG03484.1"/>
    <property type="molecule type" value="Genomic_DNA"/>
</dbReference>
<dbReference type="Pfam" id="PF02645">
    <property type="entry name" value="DegV"/>
    <property type="match status" value="1"/>
</dbReference>
<reference evidence="2" key="1">
    <citation type="journal article" date="2015" name="Proc. Natl. Acad. Sci. U.S.A.">
        <title>Networks of energetic and metabolic interactions define dynamics in microbial communities.</title>
        <authorList>
            <person name="Embree M."/>
            <person name="Liu J.K."/>
            <person name="Al-Bassam M.M."/>
            <person name="Zengler K."/>
        </authorList>
    </citation>
    <scope>NUCLEOTIDE SEQUENCE</scope>
</reference>
<sequence>MRVKVITDSTAYLPADIIDKYNITVVPLNVHFEGEVFKEGTRYSYKEYYDKLRKSSGFPITSQPSAGEFLEVFEQLASGQDALVILLSTKISGTFQSANMARDLLTDRNVNVHLVDSEFSGMGLGFQVIEACELLEAGKSIDEVTSRLAEMRKKMHLYFVVDNLEYLARGGRMSTISCKLGTLIQLKPVLALQEGELALFQKVRTLPRAMAVVLAELNKAQDSISKIAIINVEYQEKALQLQEQLQQKYDVPVSICELGPVVGSHLGPGSLGVVFY</sequence>
<gene>
    <name evidence="2" type="ORF">ASZ90_019120</name>
</gene>
<dbReference type="InterPro" id="IPR043168">
    <property type="entry name" value="DegV_C"/>
</dbReference>
<dbReference type="GO" id="GO:0008289">
    <property type="term" value="F:lipid binding"/>
    <property type="evidence" value="ECO:0007669"/>
    <property type="project" value="UniProtKB-KW"/>
</dbReference>
<dbReference type="NCBIfam" id="TIGR00762">
    <property type="entry name" value="DegV"/>
    <property type="match status" value="1"/>
</dbReference>
<evidence type="ECO:0000256" key="1">
    <source>
        <dbReference type="ARBA" id="ARBA00023121"/>
    </source>
</evidence>
<dbReference type="Gene3D" id="3.40.50.10170">
    <property type="match status" value="1"/>
</dbReference>
<dbReference type="PANTHER" id="PTHR33434:SF2">
    <property type="entry name" value="FATTY ACID-BINDING PROTEIN TM_1468"/>
    <property type="match status" value="1"/>
</dbReference>